<keyword evidence="4" id="KW-1185">Reference proteome</keyword>
<reference evidence="3 4" key="1">
    <citation type="submission" date="2022-11" db="EMBL/GenBank/DDBJ databases">
        <title>Minimal conservation of predation-associated metabolite biosynthetic gene clusters underscores biosynthetic potential of Myxococcota including descriptions for ten novel species: Archangium lansinium sp. nov., Myxococcus landrumus sp. nov., Nannocystis bai.</title>
        <authorList>
            <person name="Ahearne A."/>
            <person name="Stevens C."/>
            <person name="Dowd S."/>
        </authorList>
    </citation>
    <scope>NUCLEOTIDE SEQUENCE [LARGE SCALE GENOMIC DNA]</scope>
    <source>
        <strain evidence="3 4">NCWAL01</strain>
    </source>
</reference>
<dbReference type="InterPro" id="IPR041916">
    <property type="entry name" value="Anti_sigma_zinc_sf"/>
</dbReference>
<feature type="region of interest" description="Disordered" evidence="1">
    <location>
        <begin position="74"/>
        <end position="93"/>
    </location>
</feature>
<accession>A0ABT5DGQ5</accession>
<sequence length="168" mass="18084">MSPPCREQDLDALLAEELSPAEAERVRTHAEGCASCAHSLSWMKLERGWMTQRARRMPSRPALNFEALQARLATAPARPAPPERRPAPGRTWSWSSPGKMALGVAAAVAFLAVNLTRMPPASSIEESWTQEALASGMLACEDTSSQEVAAMEARFGACLIASPVLSSH</sequence>
<protein>
    <submittedName>
        <fullName evidence="3">Zf-HC2 domain-containing protein</fullName>
    </submittedName>
</protein>
<gene>
    <name evidence="3" type="ORF">POL68_27860</name>
</gene>
<evidence type="ECO:0000313" key="4">
    <source>
        <dbReference type="Proteomes" id="UP001221838"/>
    </source>
</evidence>
<dbReference type="EMBL" id="JAQNDM010000002">
    <property type="protein sequence ID" value="MDC0712310.1"/>
    <property type="molecule type" value="Genomic_DNA"/>
</dbReference>
<proteinExistence type="predicted"/>
<name>A0ABT5DGQ5_9BACT</name>
<dbReference type="InterPro" id="IPR027383">
    <property type="entry name" value="Znf_put"/>
</dbReference>
<dbReference type="Pfam" id="PF13490">
    <property type="entry name" value="zf-HC2"/>
    <property type="match status" value="1"/>
</dbReference>
<comment type="caution">
    <text evidence="3">The sequence shown here is derived from an EMBL/GenBank/DDBJ whole genome shotgun (WGS) entry which is preliminary data.</text>
</comment>
<dbReference type="Gene3D" id="1.10.10.1320">
    <property type="entry name" value="Anti-sigma factor, zinc-finger domain"/>
    <property type="match status" value="1"/>
</dbReference>
<dbReference type="Proteomes" id="UP001221838">
    <property type="component" value="Unassembled WGS sequence"/>
</dbReference>
<evidence type="ECO:0000256" key="1">
    <source>
        <dbReference type="SAM" id="MobiDB-lite"/>
    </source>
</evidence>
<organism evidence="3 4">
    <name type="scientific">Stigmatella ashevillensis</name>
    <dbReference type="NCBI Taxonomy" id="2995309"/>
    <lineage>
        <taxon>Bacteria</taxon>
        <taxon>Pseudomonadati</taxon>
        <taxon>Myxococcota</taxon>
        <taxon>Myxococcia</taxon>
        <taxon>Myxococcales</taxon>
        <taxon>Cystobacterineae</taxon>
        <taxon>Archangiaceae</taxon>
        <taxon>Stigmatella</taxon>
    </lineage>
</organism>
<evidence type="ECO:0000259" key="2">
    <source>
        <dbReference type="Pfam" id="PF13490"/>
    </source>
</evidence>
<feature type="domain" description="Putative zinc-finger" evidence="2">
    <location>
        <begin position="8"/>
        <end position="37"/>
    </location>
</feature>
<evidence type="ECO:0000313" key="3">
    <source>
        <dbReference type="EMBL" id="MDC0712310.1"/>
    </source>
</evidence>
<dbReference type="RefSeq" id="WP_272142397.1">
    <property type="nucleotide sequence ID" value="NZ_JAQNDM010000002.1"/>
</dbReference>